<dbReference type="Proteomes" id="UP000545507">
    <property type="component" value="Unassembled WGS sequence"/>
</dbReference>
<dbReference type="GO" id="GO:0016020">
    <property type="term" value="C:membrane"/>
    <property type="evidence" value="ECO:0007669"/>
    <property type="project" value="TreeGrafter"/>
</dbReference>
<gene>
    <name evidence="2" type="ORF">F3K02_06830</name>
</gene>
<dbReference type="InterPro" id="IPR000073">
    <property type="entry name" value="AB_hydrolase_1"/>
</dbReference>
<evidence type="ECO:0000313" key="3">
    <source>
        <dbReference type="Proteomes" id="UP000545507"/>
    </source>
</evidence>
<dbReference type="EMBL" id="VYGV01000006">
    <property type="protein sequence ID" value="NWF44964.1"/>
    <property type="molecule type" value="Genomic_DNA"/>
</dbReference>
<proteinExistence type="predicted"/>
<keyword evidence="3" id="KW-1185">Reference proteome</keyword>
<reference evidence="2 3" key="1">
    <citation type="submission" date="2019-09" db="EMBL/GenBank/DDBJ databases">
        <title>Hydrogenophaga aromatica sp. nov., isolated from a para-xylene-degrading enrichment culture.</title>
        <authorList>
            <person name="Tancsics A."/>
            <person name="Banerjee S."/>
        </authorList>
    </citation>
    <scope>NUCLEOTIDE SEQUENCE [LARGE SCALE GENOMIC DNA]</scope>
    <source>
        <strain evidence="2 3">D2P1</strain>
    </source>
</reference>
<dbReference type="GO" id="GO:0016787">
    <property type="term" value="F:hydrolase activity"/>
    <property type="evidence" value="ECO:0007669"/>
    <property type="project" value="UniProtKB-KW"/>
</dbReference>
<dbReference type="InterPro" id="IPR029058">
    <property type="entry name" value="AB_hydrolase_fold"/>
</dbReference>
<keyword evidence="2" id="KW-0378">Hydrolase</keyword>
<dbReference type="PANTHER" id="PTHR43798:SF33">
    <property type="entry name" value="HYDROLASE, PUTATIVE (AFU_ORTHOLOGUE AFUA_2G14860)-RELATED"/>
    <property type="match status" value="1"/>
</dbReference>
<feature type="domain" description="AB hydrolase-1" evidence="1">
    <location>
        <begin position="32"/>
        <end position="169"/>
    </location>
</feature>
<dbReference type="Gene3D" id="3.40.50.1820">
    <property type="entry name" value="alpha/beta hydrolase"/>
    <property type="match status" value="1"/>
</dbReference>
<dbReference type="Pfam" id="PF00561">
    <property type="entry name" value="Abhydrolase_1"/>
    <property type="match status" value="1"/>
</dbReference>
<name>A0A7Y8GVN3_9BURK</name>
<accession>A0A7Y8GVN3</accession>
<organism evidence="2 3">
    <name type="scientific">Hydrogenophaga aromaticivorans</name>
    <dbReference type="NCBI Taxonomy" id="2610898"/>
    <lineage>
        <taxon>Bacteria</taxon>
        <taxon>Pseudomonadati</taxon>
        <taxon>Pseudomonadota</taxon>
        <taxon>Betaproteobacteria</taxon>
        <taxon>Burkholderiales</taxon>
        <taxon>Comamonadaceae</taxon>
        <taxon>Hydrogenophaga</taxon>
    </lineage>
</organism>
<sequence>MMKKNEMKEHELFAGGHRLAATTWGDVGNGQPTIVMMHGGLDCITTWKDLPQVLAEASGWPVLAYDRYGYGRSESLVGGREPSYRREEAGPVLGEVLRHFGIHKALMFGHSDGGAMSVLAAAAHPELVCGVFACSPTMAVDQFMVDAMAVARRAFEQDGLREKLRRHHGDNTDTMFWGWYEPWASPQALQWDMSVELAAVRCPVSVLFGNDDEYGWRPSAIALFRHGLMPLEVTALPGVGHHPQQRARGETRSMLQRLFCRIGRSPSAESKNADQ</sequence>
<dbReference type="InterPro" id="IPR050266">
    <property type="entry name" value="AB_hydrolase_sf"/>
</dbReference>
<dbReference type="RefSeq" id="WP_177134598.1">
    <property type="nucleotide sequence ID" value="NZ_JAGPWB010000020.1"/>
</dbReference>
<comment type="caution">
    <text evidence="2">The sequence shown here is derived from an EMBL/GenBank/DDBJ whole genome shotgun (WGS) entry which is preliminary data.</text>
</comment>
<protein>
    <submittedName>
        <fullName evidence="2">Alpha/beta hydrolase</fullName>
    </submittedName>
</protein>
<evidence type="ECO:0000259" key="1">
    <source>
        <dbReference type="Pfam" id="PF00561"/>
    </source>
</evidence>
<dbReference type="AlphaFoldDB" id="A0A7Y8GVN3"/>
<dbReference type="PANTHER" id="PTHR43798">
    <property type="entry name" value="MONOACYLGLYCEROL LIPASE"/>
    <property type="match status" value="1"/>
</dbReference>
<dbReference type="SUPFAM" id="SSF53474">
    <property type="entry name" value="alpha/beta-Hydrolases"/>
    <property type="match status" value="1"/>
</dbReference>
<evidence type="ECO:0000313" key="2">
    <source>
        <dbReference type="EMBL" id="NWF44964.1"/>
    </source>
</evidence>